<evidence type="ECO:0000259" key="1">
    <source>
        <dbReference type="SMART" id="SM00460"/>
    </source>
</evidence>
<dbReference type="SUPFAM" id="SSF54001">
    <property type="entry name" value="Cysteine proteinases"/>
    <property type="match status" value="1"/>
</dbReference>
<dbReference type="RefSeq" id="WP_420905025.1">
    <property type="nucleotide sequence ID" value="NZ_BAAFGK010000004.1"/>
</dbReference>
<sequence length="296" mass="33117">MAYRVQHITRYQFAEPVSLSHNLAWLQPRPTARQTPLTFEIKITPSPAILAPRVDLHGNHAHYFEVTEPHRSLEIECLSQVEILQRLPVPLDDSPPWEEARDLFARSWDPRIRMASAFTLDSPLTRRTEDLARYGAPSFPPGQPLLMAVAELMRRIHKEFAYRPRVTTISTPLAEILEKRHGVCQDFAHIAIGVLRSLGLAARYVSGYLETLPPPGRPRLVGADASHAWFAVLCPVQGWIDFDPTNDLLPGDRHVTLAWGRDYSDVPPLKGVVLGGGRNPVMEVSVDVQREAPGSG</sequence>
<gene>
    <name evidence="2" type="ORF">SIID45300_01651</name>
</gene>
<dbReference type="Pfam" id="PF08379">
    <property type="entry name" value="Bact_transglu_N"/>
    <property type="match status" value="1"/>
</dbReference>
<dbReference type="Gene3D" id="3.10.620.30">
    <property type="match status" value="1"/>
</dbReference>
<dbReference type="SMART" id="SM00460">
    <property type="entry name" value="TGc"/>
    <property type="match status" value="1"/>
</dbReference>
<dbReference type="Pfam" id="PF01841">
    <property type="entry name" value="Transglut_core"/>
    <property type="match status" value="1"/>
</dbReference>
<dbReference type="InterPro" id="IPR038765">
    <property type="entry name" value="Papain-like_cys_pep_sf"/>
</dbReference>
<dbReference type="PANTHER" id="PTHR33490">
    <property type="entry name" value="BLR5614 PROTEIN-RELATED"/>
    <property type="match status" value="1"/>
</dbReference>
<reference evidence="2 3" key="1">
    <citation type="submission" date="2024-05" db="EMBL/GenBank/DDBJ databases">
        <authorList>
            <consortium name="Candidatus Magnetaquicoccaceae bacterium FCR-1 genome sequencing consortium"/>
            <person name="Shimoshige H."/>
            <person name="Shimamura S."/>
            <person name="Taoka A."/>
            <person name="Kobayashi H."/>
            <person name="Maekawa T."/>
        </authorList>
    </citation>
    <scope>NUCLEOTIDE SEQUENCE [LARGE SCALE GENOMIC DNA]</scope>
    <source>
        <strain evidence="2 3">FCR-1</strain>
    </source>
</reference>
<keyword evidence="3" id="KW-1185">Reference proteome</keyword>
<dbReference type="EMBL" id="BAAFGK010000004">
    <property type="protein sequence ID" value="GAB0057327.1"/>
    <property type="molecule type" value="Genomic_DNA"/>
</dbReference>
<protein>
    <recommendedName>
        <fullName evidence="1">Transglutaminase-like domain-containing protein</fullName>
    </recommendedName>
</protein>
<proteinExistence type="predicted"/>
<accession>A0ABQ0C8V8</accession>
<dbReference type="InterPro" id="IPR002931">
    <property type="entry name" value="Transglutaminase-like"/>
</dbReference>
<dbReference type="PANTHER" id="PTHR33490:SF7">
    <property type="entry name" value="BLR2979 PROTEIN"/>
    <property type="match status" value="1"/>
</dbReference>
<reference evidence="2 3" key="2">
    <citation type="submission" date="2024-09" db="EMBL/GenBank/DDBJ databases">
        <title>Draft genome sequence of Candidatus Magnetaquicoccaceae bacterium FCR-1.</title>
        <authorList>
            <person name="Shimoshige H."/>
            <person name="Shimamura S."/>
            <person name="Taoka A."/>
            <person name="Kobayashi H."/>
            <person name="Maekawa T."/>
        </authorList>
    </citation>
    <scope>NUCLEOTIDE SEQUENCE [LARGE SCALE GENOMIC DNA]</scope>
    <source>
        <strain evidence="2 3">FCR-1</strain>
    </source>
</reference>
<comment type="caution">
    <text evidence="2">The sequence shown here is derived from an EMBL/GenBank/DDBJ whole genome shotgun (WGS) entry which is preliminary data.</text>
</comment>
<name>A0ABQ0C8V8_9PROT</name>
<dbReference type="InterPro" id="IPR013589">
    <property type="entry name" value="Bac_transglu_N"/>
</dbReference>
<evidence type="ECO:0000313" key="3">
    <source>
        <dbReference type="Proteomes" id="UP001628193"/>
    </source>
</evidence>
<dbReference type="Proteomes" id="UP001628193">
    <property type="component" value="Unassembled WGS sequence"/>
</dbReference>
<feature type="domain" description="Transglutaminase-like" evidence="1">
    <location>
        <begin position="176"/>
        <end position="246"/>
    </location>
</feature>
<evidence type="ECO:0000313" key="2">
    <source>
        <dbReference type="EMBL" id="GAB0057327.1"/>
    </source>
</evidence>
<organism evidence="2 3">
    <name type="scientific">Candidatus Magnetaquiglobus chichijimensis</name>
    <dbReference type="NCBI Taxonomy" id="3141448"/>
    <lineage>
        <taxon>Bacteria</taxon>
        <taxon>Pseudomonadati</taxon>
        <taxon>Pseudomonadota</taxon>
        <taxon>Magnetococcia</taxon>
        <taxon>Magnetococcales</taxon>
        <taxon>Candidatus Magnetaquicoccaceae</taxon>
        <taxon>Candidatus Magnetaquiglobus</taxon>
    </lineage>
</organism>